<evidence type="ECO:0000313" key="2">
    <source>
        <dbReference type="EMBL" id="KAF2396928.1"/>
    </source>
</evidence>
<name>A0A6G1HLI5_9PEZI</name>
<keyword evidence="3" id="KW-1185">Reference proteome</keyword>
<feature type="region of interest" description="Disordered" evidence="1">
    <location>
        <begin position="1"/>
        <end position="35"/>
    </location>
</feature>
<protein>
    <submittedName>
        <fullName evidence="2">Uncharacterized protein</fullName>
    </submittedName>
</protein>
<dbReference type="Proteomes" id="UP000799640">
    <property type="component" value="Unassembled WGS sequence"/>
</dbReference>
<evidence type="ECO:0000256" key="1">
    <source>
        <dbReference type="SAM" id="MobiDB-lite"/>
    </source>
</evidence>
<evidence type="ECO:0000313" key="3">
    <source>
        <dbReference type="Proteomes" id="UP000799640"/>
    </source>
</evidence>
<sequence>MPSNPLARSDEPSRSRQAPNVSHSFSLKRTNSSRMPAPNFFPSAIHKEDINHPSNPLQPAICPMPAATVPCVLDATIRARVYGCREPGRWILERPDEATRVVASFSPKRHVVPAGCVGCAACVSNIVSPHGSCATCILSAVWWPSWQLRIRDLFRSMSNVYQQRQSLATLETQLKA</sequence>
<reference evidence="2" key="1">
    <citation type="journal article" date="2020" name="Stud. Mycol.">
        <title>101 Dothideomycetes genomes: a test case for predicting lifestyles and emergence of pathogens.</title>
        <authorList>
            <person name="Haridas S."/>
            <person name="Albert R."/>
            <person name="Binder M."/>
            <person name="Bloem J."/>
            <person name="Labutti K."/>
            <person name="Salamov A."/>
            <person name="Andreopoulos B."/>
            <person name="Baker S."/>
            <person name="Barry K."/>
            <person name="Bills G."/>
            <person name="Bluhm B."/>
            <person name="Cannon C."/>
            <person name="Castanera R."/>
            <person name="Culley D."/>
            <person name="Daum C."/>
            <person name="Ezra D."/>
            <person name="Gonzalez J."/>
            <person name="Henrissat B."/>
            <person name="Kuo A."/>
            <person name="Liang C."/>
            <person name="Lipzen A."/>
            <person name="Lutzoni F."/>
            <person name="Magnuson J."/>
            <person name="Mondo S."/>
            <person name="Nolan M."/>
            <person name="Ohm R."/>
            <person name="Pangilinan J."/>
            <person name="Park H.-J."/>
            <person name="Ramirez L."/>
            <person name="Alfaro M."/>
            <person name="Sun H."/>
            <person name="Tritt A."/>
            <person name="Yoshinaga Y."/>
            <person name="Zwiers L.-H."/>
            <person name="Turgeon B."/>
            <person name="Goodwin S."/>
            <person name="Spatafora J."/>
            <person name="Crous P."/>
            <person name="Grigoriev I."/>
        </authorList>
    </citation>
    <scope>NUCLEOTIDE SEQUENCE</scope>
    <source>
        <strain evidence="2">CBS 262.69</strain>
    </source>
</reference>
<dbReference type="AlphaFoldDB" id="A0A6G1HLI5"/>
<feature type="compositionally biased region" description="Polar residues" evidence="1">
    <location>
        <begin position="15"/>
        <end position="34"/>
    </location>
</feature>
<accession>A0A6G1HLI5</accession>
<dbReference type="EMBL" id="ML996705">
    <property type="protein sequence ID" value="KAF2396928.1"/>
    <property type="molecule type" value="Genomic_DNA"/>
</dbReference>
<proteinExistence type="predicted"/>
<organism evidence="2 3">
    <name type="scientific">Trichodelitschia bisporula</name>
    <dbReference type="NCBI Taxonomy" id="703511"/>
    <lineage>
        <taxon>Eukaryota</taxon>
        <taxon>Fungi</taxon>
        <taxon>Dikarya</taxon>
        <taxon>Ascomycota</taxon>
        <taxon>Pezizomycotina</taxon>
        <taxon>Dothideomycetes</taxon>
        <taxon>Dothideomycetes incertae sedis</taxon>
        <taxon>Phaeotrichales</taxon>
        <taxon>Phaeotrichaceae</taxon>
        <taxon>Trichodelitschia</taxon>
    </lineage>
</organism>
<gene>
    <name evidence="2" type="ORF">EJ06DRAFT_178902</name>
</gene>